<feature type="domain" description="Response regulatory" evidence="12">
    <location>
        <begin position="3"/>
        <end position="120"/>
    </location>
</feature>
<gene>
    <name evidence="13" type="ORF">EDD78_11027</name>
</gene>
<dbReference type="SMART" id="SM00448">
    <property type="entry name" value="REC"/>
    <property type="match status" value="1"/>
</dbReference>
<dbReference type="InterPro" id="IPR018060">
    <property type="entry name" value="HTH_AraC"/>
</dbReference>
<evidence type="ECO:0000256" key="3">
    <source>
        <dbReference type="ARBA" id="ARBA00022490"/>
    </source>
</evidence>
<evidence type="ECO:0000259" key="12">
    <source>
        <dbReference type="PROSITE" id="PS50110"/>
    </source>
</evidence>
<dbReference type="InterPro" id="IPR020449">
    <property type="entry name" value="Tscrpt_reg_AraC-type_HTH"/>
</dbReference>
<dbReference type="InterPro" id="IPR011006">
    <property type="entry name" value="CheY-like_superfamily"/>
</dbReference>
<dbReference type="InterPro" id="IPR051552">
    <property type="entry name" value="HptR"/>
</dbReference>
<dbReference type="Pfam" id="PF12833">
    <property type="entry name" value="HTH_18"/>
    <property type="match status" value="1"/>
</dbReference>
<dbReference type="GO" id="GO:0005737">
    <property type="term" value="C:cytoplasm"/>
    <property type="evidence" value="ECO:0007669"/>
    <property type="project" value="UniProtKB-SubCell"/>
</dbReference>
<evidence type="ECO:0000256" key="9">
    <source>
        <dbReference type="ARBA" id="ARBA00024867"/>
    </source>
</evidence>
<evidence type="ECO:0000313" key="13">
    <source>
        <dbReference type="EMBL" id="TCL42403.1"/>
    </source>
</evidence>
<organism evidence="13 14">
    <name type="scientific">Harryflintia acetispora</name>
    <dbReference type="NCBI Taxonomy" id="1849041"/>
    <lineage>
        <taxon>Bacteria</taxon>
        <taxon>Bacillati</taxon>
        <taxon>Bacillota</taxon>
        <taxon>Clostridia</taxon>
        <taxon>Eubacteriales</taxon>
        <taxon>Oscillospiraceae</taxon>
        <taxon>Harryflintia</taxon>
    </lineage>
</organism>
<evidence type="ECO:0000256" key="1">
    <source>
        <dbReference type="ARBA" id="ARBA00004496"/>
    </source>
</evidence>
<evidence type="ECO:0000313" key="14">
    <source>
        <dbReference type="Proteomes" id="UP000294682"/>
    </source>
</evidence>
<dbReference type="GO" id="GO:0000160">
    <property type="term" value="P:phosphorelay signal transduction system"/>
    <property type="evidence" value="ECO:0007669"/>
    <property type="project" value="UniProtKB-KW"/>
</dbReference>
<dbReference type="PANTHER" id="PTHR42713">
    <property type="entry name" value="HISTIDINE KINASE-RELATED"/>
    <property type="match status" value="1"/>
</dbReference>
<dbReference type="GO" id="GO:0003700">
    <property type="term" value="F:DNA-binding transcription factor activity"/>
    <property type="evidence" value="ECO:0007669"/>
    <property type="project" value="InterPro"/>
</dbReference>
<dbReference type="Pfam" id="PF00072">
    <property type="entry name" value="Response_reg"/>
    <property type="match status" value="1"/>
</dbReference>
<dbReference type="RefSeq" id="WP_132084950.1">
    <property type="nucleotide sequence ID" value="NZ_SLUK01000010.1"/>
</dbReference>
<evidence type="ECO:0000256" key="7">
    <source>
        <dbReference type="ARBA" id="ARBA00023125"/>
    </source>
</evidence>
<comment type="function">
    <text evidence="9">May play the central regulatory role in sporulation. It may be an element of the effector pathway responsible for the activation of sporulation genes in response to nutritional stress. Spo0A may act in concert with spo0H (a sigma factor) to control the expression of some genes that are critical to the sporulation process.</text>
</comment>
<evidence type="ECO:0000256" key="2">
    <source>
        <dbReference type="ARBA" id="ARBA00018672"/>
    </source>
</evidence>
<dbReference type="Gene3D" id="1.10.10.60">
    <property type="entry name" value="Homeodomain-like"/>
    <property type="match status" value="2"/>
</dbReference>
<dbReference type="InterPro" id="IPR018062">
    <property type="entry name" value="HTH_AraC-typ_CS"/>
</dbReference>
<evidence type="ECO:0000256" key="6">
    <source>
        <dbReference type="ARBA" id="ARBA00023015"/>
    </source>
</evidence>
<sequence length="523" mass="58510">MLKAIVVDDEYVVLEGLRSLADWSSYGVELAGTARNGSEGLALIERLRPEIVLTDIQMPVMDGLEMIRRAKEIVPESVFVIFSGFNEFRYAQSAISLGVLDYLEKPVTLESIDGAISRAVKLLHSRAPAGNSDMPKARAEQDALFQAVRALLDGTIQDFSQYVAFFEERGLPLPPLRSGGAAALRIAQRDGEGNHAAPRNTVQDGYAALCRSFQRRALREGEQAVFLQQEGDLLLVLLSPGAQELCLTRRLSALAAEGEYSFFAGVGEDCADPLHLPLCCLQARQALRYALFREENSVLPIGEVQSGPLPAGGGREEEILYRLRAGEREETLAAVDGLLDFWWKSNLSPQLFCHECLELCYLGLRAAQETGENYLETLGEGYLPHEELFRLRGYRQICGWVRGFFGRLCDWLQEVKSRGMHKGVLEAKQYILKNYDKSLTLQELAQAVYMNPTYLSMLFKEQVGTTYIKFLTSVRLEHARELLERGMKVSAVSSQVGFHDARHFSEVFKKTFGITPDQYKHGH</sequence>
<dbReference type="PANTHER" id="PTHR42713:SF3">
    <property type="entry name" value="TRANSCRIPTIONAL REGULATORY PROTEIN HPTR"/>
    <property type="match status" value="1"/>
</dbReference>
<keyword evidence="3" id="KW-0963">Cytoplasm</keyword>
<proteinExistence type="predicted"/>
<evidence type="ECO:0000256" key="10">
    <source>
        <dbReference type="PROSITE-ProRule" id="PRU00169"/>
    </source>
</evidence>
<name>A0A9X8Y7J7_9FIRM</name>
<reference evidence="13 14" key="1">
    <citation type="submission" date="2019-03" db="EMBL/GenBank/DDBJ databases">
        <title>Genomic Encyclopedia of Type Strains, Phase IV (KMG-IV): sequencing the most valuable type-strain genomes for metagenomic binning, comparative biology and taxonomic classification.</title>
        <authorList>
            <person name="Goeker M."/>
        </authorList>
    </citation>
    <scope>NUCLEOTIDE SEQUENCE [LARGE SCALE GENOMIC DNA]</scope>
    <source>
        <strain evidence="13 14">DSM 100433</strain>
    </source>
</reference>
<keyword evidence="8" id="KW-0804">Transcription</keyword>
<dbReference type="Proteomes" id="UP000294682">
    <property type="component" value="Unassembled WGS sequence"/>
</dbReference>
<protein>
    <recommendedName>
        <fullName evidence="2">Stage 0 sporulation protein A homolog</fullName>
    </recommendedName>
</protein>
<dbReference type="EMBL" id="SLUK01000010">
    <property type="protein sequence ID" value="TCL42403.1"/>
    <property type="molecule type" value="Genomic_DNA"/>
</dbReference>
<dbReference type="SUPFAM" id="SSF52172">
    <property type="entry name" value="CheY-like"/>
    <property type="match status" value="1"/>
</dbReference>
<dbReference type="InterPro" id="IPR001789">
    <property type="entry name" value="Sig_transdc_resp-reg_receiver"/>
</dbReference>
<dbReference type="Gene3D" id="3.40.50.2300">
    <property type="match status" value="1"/>
</dbReference>
<evidence type="ECO:0000256" key="4">
    <source>
        <dbReference type="ARBA" id="ARBA00022553"/>
    </source>
</evidence>
<accession>A0A9X8Y7J7</accession>
<comment type="subcellular location">
    <subcellularLocation>
        <location evidence="1">Cytoplasm</location>
    </subcellularLocation>
</comment>
<dbReference type="PROSITE" id="PS50110">
    <property type="entry name" value="RESPONSE_REGULATORY"/>
    <property type="match status" value="1"/>
</dbReference>
<dbReference type="PRINTS" id="PR00032">
    <property type="entry name" value="HTHARAC"/>
</dbReference>
<evidence type="ECO:0000259" key="11">
    <source>
        <dbReference type="PROSITE" id="PS01124"/>
    </source>
</evidence>
<keyword evidence="6" id="KW-0805">Transcription regulation</keyword>
<feature type="domain" description="HTH araC/xylS-type" evidence="11">
    <location>
        <begin position="425"/>
        <end position="522"/>
    </location>
</feature>
<evidence type="ECO:0000256" key="5">
    <source>
        <dbReference type="ARBA" id="ARBA00023012"/>
    </source>
</evidence>
<dbReference type="PROSITE" id="PS00041">
    <property type="entry name" value="HTH_ARAC_FAMILY_1"/>
    <property type="match status" value="1"/>
</dbReference>
<dbReference type="SUPFAM" id="SSF46689">
    <property type="entry name" value="Homeodomain-like"/>
    <property type="match status" value="2"/>
</dbReference>
<dbReference type="CDD" id="cd17536">
    <property type="entry name" value="REC_YesN-like"/>
    <property type="match status" value="1"/>
</dbReference>
<dbReference type="PROSITE" id="PS01124">
    <property type="entry name" value="HTH_ARAC_FAMILY_2"/>
    <property type="match status" value="1"/>
</dbReference>
<dbReference type="AlphaFoldDB" id="A0A9X8Y7J7"/>
<keyword evidence="7" id="KW-0238">DNA-binding</keyword>
<keyword evidence="5" id="KW-0902">Two-component regulatory system</keyword>
<keyword evidence="14" id="KW-1185">Reference proteome</keyword>
<dbReference type="InterPro" id="IPR009057">
    <property type="entry name" value="Homeodomain-like_sf"/>
</dbReference>
<comment type="caution">
    <text evidence="13">The sequence shown here is derived from an EMBL/GenBank/DDBJ whole genome shotgun (WGS) entry which is preliminary data.</text>
</comment>
<evidence type="ECO:0000256" key="8">
    <source>
        <dbReference type="ARBA" id="ARBA00023163"/>
    </source>
</evidence>
<dbReference type="GO" id="GO:0043565">
    <property type="term" value="F:sequence-specific DNA binding"/>
    <property type="evidence" value="ECO:0007669"/>
    <property type="project" value="InterPro"/>
</dbReference>
<dbReference type="SMART" id="SM00342">
    <property type="entry name" value="HTH_ARAC"/>
    <property type="match status" value="1"/>
</dbReference>
<keyword evidence="4 10" id="KW-0597">Phosphoprotein</keyword>
<feature type="modified residue" description="4-aspartylphosphate" evidence="10">
    <location>
        <position position="55"/>
    </location>
</feature>